<comment type="caution">
    <text evidence="1">The sequence shown here is derived from an EMBL/GenBank/DDBJ whole genome shotgun (WGS) entry which is preliminary data.</text>
</comment>
<name>A0A8B5E5A0_ACIBA</name>
<proteinExistence type="predicted"/>
<reference evidence="1" key="1">
    <citation type="submission" date="2020-08" db="EMBL/GenBank/DDBJ databases">
        <title>Diversity of carbapenem-resistant Acinetobacter baumannii and bacteriophage-mediated spread of the Oxa23 carbapenemase.</title>
        <authorList>
            <person name="Abouelfetouh A."/>
            <person name="Mattock J."/>
            <person name="Turner D."/>
            <person name="Li E."/>
            <person name="Evans B.A."/>
        </authorList>
    </citation>
    <scope>NUCLEOTIDE SEQUENCE</scope>
    <source>
        <strain evidence="1">A86</strain>
    </source>
</reference>
<protein>
    <recommendedName>
        <fullName evidence="3">Bacteriophage protein</fullName>
    </recommendedName>
</protein>
<sequence>MIKVIYKKDALSEEKTIEQAQTIGQWLTSKYEHMPEHVRIFHTTSNMDHAEISFANEVTPKNAYDLKQLDFLPGTFIVVENPKWVAAIVSIVISIAIAFLMPTPSIAQTTQNTNQSSSANNELSNRENKIRVNGRIADNYGAGWNTPDLIAVPYKVYENNVEVEHVVGCIGRGHYKINGAYDGETNIVDIAGASVEVFRPGVDIVSGEPYFSLGTEITTPPLTVQHQTSVNGQVLRPADT</sequence>
<organism evidence="1 2">
    <name type="scientific">Acinetobacter baumannii</name>
    <dbReference type="NCBI Taxonomy" id="470"/>
    <lineage>
        <taxon>Bacteria</taxon>
        <taxon>Pseudomonadati</taxon>
        <taxon>Pseudomonadota</taxon>
        <taxon>Gammaproteobacteria</taxon>
        <taxon>Moraxellales</taxon>
        <taxon>Moraxellaceae</taxon>
        <taxon>Acinetobacter</taxon>
        <taxon>Acinetobacter calcoaceticus/baumannii complex</taxon>
    </lineage>
</organism>
<dbReference type="EMBL" id="JACSVK010000142">
    <property type="protein sequence ID" value="MBD0221998.1"/>
    <property type="molecule type" value="Genomic_DNA"/>
</dbReference>
<dbReference type="AlphaFoldDB" id="A0A8B5E5A0"/>
<evidence type="ECO:0000313" key="2">
    <source>
        <dbReference type="Proteomes" id="UP000634608"/>
    </source>
</evidence>
<accession>A0A8B5E5A0</accession>
<gene>
    <name evidence="1" type="ORF">IAG11_19225</name>
</gene>
<feature type="non-terminal residue" evidence="1">
    <location>
        <position position="240"/>
    </location>
</feature>
<dbReference type="Proteomes" id="UP000634608">
    <property type="component" value="Unassembled WGS sequence"/>
</dbReference>
<evidence type="ECO:0000313" key="1">
    <source>
        <dbReference type="EMBL" id="MBD0221998.1"/>
    </source>
</evidence>
<evidence type="ECO:0008006" key="3">
    <source>
        <dbReference type="Google" id="ProtNLM"/>
    </source>
</evidence>